<protein>
    <submittedName>
        <fullName evidence="2">Uncharacterized protein</fullName>
    </submittedName>
</protein>
<proteinExistence type="predicted"/>
<dbReference type="EnsemblPlants" id="MELO3C019070.2.1">
    <property type="protein sequence ID" value="MELO3C019070.2.1"/>
    <property type="gene ID" value="MELO3C019070.2"/>
</dbReference>
<name>A0A9I9DIU1_CUCME</name>
<accession>A0A9I9DIU1</accession>
<evidence type="ECO:0000256" key="1">
    <source>
        <dbReference type="SAM" id="MobiDB-lite"/>
    </source>
</evidence>
<reference evidence="2" key="1">
    <citation type="submission" date="2023-03" db="UniProtKB">
        <authorList>
            <consortium name="EnsemblPlants"/>
        </authorList>
    </citation>
    <scope>IDENTIFICATION</scope>
</reference>
<dbReference type="Gramene" id="MELO3C019070.2.1">
    <property type="protein sequence ID" value="MELO3C019070.2.1"/>
    <property type="gene ID" value="MELO3C019070.2"/>
</dbReference>
<dbReference type="AlphaFoldDB" id="A0A9I9DIU1"/>
<sequence>MGIEKCLAERDEEKMSKGEKSSLRVDKGKEKEISEEARAKSYFSQRSYWFDD</sequence>
<feature type="region of interest" description="Disordered" evidence="1">
    <location>
        <begin position="1"/>
        <end position="34"/>
    </location>
</feature>
<organism evidence="2">
    <name type="scientific">Cucumis melo</name>
    <name type="common">Muskmelon</name>
    <dbReference type="NCBI Taxonomy" id="3656"/>
    <lineage>
        <taxon>Eukaryota</taxon>
        <taxon>Viridiplantae</taxon>
        <taxon>Streptophyta</taxon>
        <taxon>Embryophyta</taxon>
        <taxon>Tracheophyta</taxon>
        <taxon>Spermatophyta</taxon>
        <taxon>Magnoliopsida</taxon>
        <taxon>eudicotyledons</taxon>
        <taxon>Gunneridae</taxon>
        <taxon>Pentapetalae</taxon>
        <taxon>rosids</taxon>
        <taxon>fabids</taxon>
        <taxon>Cucurbitales</taxon>
        <taxon>Cucurbitaceae</taxon>
        <taxon>Benincaseae</taxon>
        <taxon>Cucumis</taxon>
    </lineage>
</organism>
<evidence type="ECO:0000313" key="2">
    <source>
        <dbReference type="EnsemblPlants" id="MELO3C019070.2.1"/>
    </source>
</evidence>